<dbReference type="KEGG" id="asun:KG104_08815"/>
<dbReference type="RefSeq" id="WP_104054371.1">
    <property type="nucleotide sequence ID" value="NZ_CP076456.1"/>
</dbReference>
<evidence type="ECO:0000313" key="2">
    <source>
        <dbReference type="Proteomes" id="UP000680588"/>
    </source>
</evidence>
<name>A0A975PC81_9MICC</name>
<keyword evidence="2" id="KW-1185">Reference proteome</keyword>
<accession>A0A975PC81</accession>
<proteinExistence type="predicted"/>
<evidence type="ECO:0000313" key="1">
    <source>
        <dbReference type="EMBL" id="QWQ34673.1"/>
    </source>
</evidence>
<dbReference type="EMBL" id="CP076456">
    <property type="protein sequence ID" value="QWQ34673.1"/>
    <property type="molecule type" value="Genomic_DNA"/>
</dbReference>
<evidence type="ECO:0008006" key="3">
    <source>
        <dbReference type="Google" id="ProtNLM"/>
    </source>
</evidence>
<protein>
    <recommendedName>
        <fullName evidence="3">Acyl dehydratase</fullName>
    </recommendedName>
</protein>
<dbReference type="Proteomes" id="UP000680588">
    <property type="component" value="Chromosome"/>
</dbReference>
<sequence length="135" mass="14132">MSSNGFTPGETLPVLDIPIDRAFIVAGAIASQDFEDVHHDPDAAINRGTPDIFISINTTNGVVGRYVTDWAGPAARLRSVSLRLGMPLHPGDVLHLTGEIIAADAAGTTVKVTGSHDRGIHVTATVNLTRQEAAA</sequence>
<dbReference type="InterPro" id="IPR029069">
    <property type="entry name" value="HotDog_dom_sf"/>
</dbReference>
<gene>
    <name evidence="1" type="ORF">KG104_08815</name>
</gene>
<organism evidence="1 2">
    <name type="scientific">Arthrobacter sunyaminii</name>
    <dbReference type="NCBI Taxonomy" id="2816859"/>
    <lineage>
        <taxon>Bacteria</taxon>
        <taxon>Bacillati</taxon>
        <taxon>Actinomycetota</taxon>
        <taxon>Actinomycetes</taxon>
        <taxon>Micrococcales</taxon>
        <taxon>Micrococcaceae</taxon>
        <taxon>Arthrobacter</taxon>
    </lineage>
</organism>
<reference evidence="1" key="1">
    <citation type="submission" date="2021-06" db="EMBL/GenBank/DDBJ databases">
        <title>Novel species in genus Arthrobacter.</title>
        <authorList>
            <person name="Zhang G."/>
        </authorList>
    </citation>
    <scope>NUCLEOTIDE SEQUENCE</scope>
    <source>
        <strain evidence="1">Zg-ZUI122</strain>
    </source>
</reference>
<dbReference type="AlphaFoldDB" id="A0A975PC81"/>
<dbReference type="SUPFAM" id="SSF54637">
    <property type="entry name" value="Thioesterase/thiol ester dehydrase-isomerase"/>
    <property type="match status" value="1"/>
</dbReference>
<dbReference type="Gene3D" id="3.10.129.10">
    <property type="entry name" value="Hotdog Thioesterase"/>
    <property type="match status" value="1"/>
</dbReference>